<feature type="transmembrane region" description="Helical" evidence="6">
    <location>
        <begin position="57"/>
        <end position="82"/>
    </location>
</feature>
<gene>
    <name evidence="8" type="ORF">N7496_007852</name>
</gene>
<name>A0A9W9RX69_9EURO</name>
<evidence type="ECO:0000256" key="5">
    <source>
        <dbReference type="SAM" id="MobiDB-lite"/>
    </source>
</evidence>
<dbReference type="InterPro" id="IPR020846">
    <property type="entry name" value="MFS_dom"/>
</dbReference>
<dbReference type="InterPro" id="IPR011701">
    <property type="entry name" value="MFS"/>
</dbReference>
<evidence type="ECO:0000313" key="9">
    <source>
        <dbReference type="Proteomes" id="UP001147782"/>
    </source>
</evidence>
<dbReference type="EMBL" id="JAPZBS010000007">
    <property type="protein sequence ID" value="KAJ5368092.1"/>
    <property type="molecule type" value="Genomic_DNA"/>
</dbReference>
<evidence type="ECO:0000256" key="1">
    <source>
        <dbReference type="ARBA" id="ARBA00004141"/>
    </source>
</evidence>
<dbReference type="AlphaFoldDB" id="A0A9W9RX69"/>
<evidence type="ECO:0000256" key="4">
    <source>
        <dbReference type="ARBA" id="ARBA00023136"/>
    </source>
</evidence>
<feature type="domain" description="Major facilitator superfamily (MFS) profile" evidence="7">
    <location>
        <begin position="45"/>
        <end position="535"/>
    </location>
</feature>
<feature type="transmembrane region" description="Helical" evidence="6">
    <location>
        <begin position="400"/>
        <end position="418"/>
    </location>
</feature>
<evidence type="ECO:0000256" key="6">
    <source>
        <dbReference type="SAM" id="Phobius"/>
    </source>
</evidence>
<dbReference type="PROSITE" id="PS50850">
    <property type="entry name" value="MFS"/>
    <property type="match status" value="1"/>
</dbReference>
<feature type="region of interest" description="Disordered" evidence="5">
    <location>
        <begin position="246"/>
        <end position="286"/>
    </location>
</feature>
<comment type="caution">
    <text evidence="8">The sequence shown here is derived from an EMBL/GenBank/DDBJ whole genome shotgun (WGS) entry which is preliminary data.</text>
</comment>
<feature type="transmembrane region" description="Helical" evidence="6">
    <location>
        <begin position="122"/>
        <end position="144"/>
    </location>
</feature>
<evidence type="ECO:0000259" key="7">
    <source>
        <dbReference type="PROSITE" id="PS50850"/>
    </source>
</evidence>
<dbReference type="Gene3D" id="1.20.1250.20">
    <property type="entry name" value="MFS general substrate transporter like domains"/>
    <property type="match status" value="1"/>
</dbReference>
<keyword evidence="4 6" id="KW-0472">Membrane</keyword>
<dbReference type="PANTHER" id="PTHR23502:SF50">
    <property type="entry name" value="TRANSPORTER, PUTATIVE (AFU_ORTHOLOGUE AFUA_5G00430)-RELATED"/>
    <property type="match status" value="1"/>
</dbReference>
<organism evidence="8 9">
    <name type="scientific">Penicillium cataractarum</name>
    <dbReference type="NCBI Taxonomy" id="2100454"/>
    <lineage>
        <taxon>Eukaryota</taxon>
        <taxon>Fungi</taxon>
        <taxon>Dikarya</taxon>
        <taxon>Ascomycota</taxon>
        <taxon>Pezizomycotina</taxon>
        <taxon>Eurotiomycetes</taxon>
        <taxon>Eurotiomycetidae</taxon>
        <taxon>Eurotiales</taxon>
        <taxon>Aspergillaceae</taxon>
        <taxon>Penicillium</taxon>
    </lineage>
</organism>
<dbReference type="InterPro" id="IPR036259">
    <property type="entry name" value="MFS_trans_sf"/>
</dbReference>
<feature type="transmembrane region" description="Helical" evidence="6">
    <location>
        <begin position="360"/>
        <end position="379"/>
    </location>
</feature>
<feature type="transmembrane region" description="Helical" evidence="6">
    <location>
        <begin position="491"/>
        <end position="512"/>
    </location>
</feature>
<reference evidence="8" key="2">
    <citation type="journal article" date="2023" name="IMA Fungus">
        <title>Comparative genomic study of the Penicillium genus elucidates a diverse pangenome and 15 lateral gene transfer events.</title>
        <authorList>
            <person name="Petersen C."/>
            <person name="Sorensen T."/>
            <person name="Nielsen M.R."/>
            <person name="Sondergaard T.E."/>
            <person name="Sorensen J.L."/>
            <person name="Fitzpatrick D.A."/>
            <person name="Frisvad J.C."/>
            <person name="Nielsen K.L."/>
        </authorList>
    </citation>
    <scope>NUCLEOTIDE SEQUENCE</scope>
    <source>
        <strain evidence="8">IBT 29864</strain>
    </source>
</reference>
<dbReference type="Pfam" id="PF07690">
    <property type="entry name" value="MFS_1"/>
    <property type="match status" value="1"/>
</dbReference>
<feature type="transmembrane region" description="Helical" evidence="6">
    <location>
        <begin position="210"/>
        <end position="230"/>
    </location>
</feature>
<feature type="transmembrane region" description="Helical" evidence="6">
    <location>
        <begin position="183"/>
        <end position="204"/>
    </location>
</feature>
<feature type="transmembrane region" description="Helical" evidence="6">
    <location>
        <begin position="460"/>
        <end position="479"/>
    </location>
</feature>
<sequence>MPHIQTPPPDFTTPPGTVRLLSENGEFETQEFMLQPTPSQDPNDPLNWTPTRKFMNFFPTLVVTALIFTQTSLPVVFWVLWIPEFGWSYNQLNAASALNYAGTAIGCILFIPPAIKYGRRPVYLISTTVVLVVAAWSACLNTIAELYVSQFLFGLASATNETIVQMTVADLYFVHQRGIANGLYMVMVMIGSFLSSIIAGYMAADGNWRYCYWVTFAVEAVLLLYFVFFFEESKYIATIQGRTQETPPEEAIVDQKTGADSASPVPSPRNSHSDDNSSAGPRTLDPTIPLLTWRQRMRLITPTDDSLLQIAWTSVQVLFQFPVVMYTALQYAFALCWISAQASLVSMNFGTVGVGNMSLGVFIGCILGSIYGGATDRVIKVLARRNYGYYEPEMRLQLNHFPAICMGGGFIMFGVTTAKGMHWIWPSIGSAVFGFGLGAISDVALCAVQDSYQAVTGEAFIGIAFIRNCFSIAIFFALVPWMDAQGLQNMSIVMGVWATVVAFLHVPLIVWGKRFRKRTAAKYQKMVEKRTTDRL</sequence>
<evidence type="ECO:0000313" key="8">
    <source>
        <dbReference type="EMBL" id="KAJ5368092.1"/>
    </source>
</evidence>
<reference evidence="8" key="1">
    <citation type="submission" date="2022-11" db="EMBL/GenBank/DDBJ databases">
        <authorList>
            <person name="Petersen C."/>
        </authorList>
    </citation>
    <scope>NUCLEOTIDE SEQUENCE</scope>
    <source>
        <strain evidence="8">IBT 29864</strain>
    </source>
</reference>
<keyword evidence="9" id="KW-1185">Reference proteome</keyword>
<evidence type="ECO:0000256" key="2">
    <source>
        <dbReference type="ARBA" id="ARBA00022692"/>
    </source>
</evidence>
<feature type="transmembrane region" description="Helical" evidence="6">
    <location>
        <begin position="94"/>
        <end position="115"/>
    </location>
</feature>
<feature type="transmembrane region" description="Helical" evidence="6">
    <location>
        <begin position="424"/>
        <end position="448"/>
    </location>
</feature>
<dbReference type="GeneID" id="81439950"/>
<dbReference type="RefSeq" id="XP_056552834.1">
    <property type="nucleotide sequence ID" value="XM_056700771.1"/>
</dbReference>
<proteinExistence type="predicted"/>
<feature type="transmembrane region" description="Helical" evidence="6">
    <location>
        <begin position="150"/>
        <end position="174"/>
    </location>
</feature>
<dbReference type="Proteomes" id="UP001147782">
    <property type="component" value="Unassembled WGS sequence"/>
</dbReference>
<protein>
    <submittedName>
        <fullName evidence="8">Major facilitator superfamily domain-containing protein</fullName>
    </submittedName>
</protein>
<keyword evidence="3 6" id="KW-1133">Transmembrane helix</keyword>
<dbReference type="GO" id="GO:0005886">
    <property type="term" value="C:plasma membrane"/>
    <property type="evidence" value="ECO:0007669"/>
    <property type="project" value="TreeGrafter"/>
</dbReference>
<dbReference type="SUPFAM" id="SSF103473">
    <property type="entry name" value="MFS general substrate transporter"/>
    <property type="match status" value="1"/>
</dbReference>
<evidence type="ECO:0000256" key="3">
    <source>
        <dbReference type="ARBA" id="ARBA00022989"/>
    </source>
</evidence>
<keyword evidence="2 6" id="KW-0812">Transmembrane</keyword>
<comment type="subcellular location">
    <subcellularLocation>
        <location evidence="1">Membrane</location>
        <topology evidence="1">Multi-pass membrane protein</topology>
    </subcellularLocation>
</comment>
<dbReference type="PANTHER" id="PTHR23502">
    <property type="entry name" value="MAJOR FACILITATOR SUPERFAMILY"/>
    <property type="match status" value="1"/>
</dbReference>
<feature type="transmembrane region" description="Helical" evidence="6">
    <location>
        <begin position="317"/>
        <end position="340"/>
    </location>
</feature>
<accession>A0A9W9RX69</accession>
<dbReference type="GO" id="GO:0022857">
    <property type="term" value="F:transmembrane transporter activity"/>
    <property type="evidence" value="ECO:0007669"/>
    <property type="project" value="InterPro"/>
</dbReference>
<dbReference type="OrthoDB" id="5215911at2759"/>